<dbReference type="InterPro" id="IPR026337">
    <property type="entry name" value="AKG_HExxH"/>
</dbReference>
<evidence type="ECO:0000313" key="1">
    <source>
        <dbReference type="EMBL" id="TLS41525.1"/>
    </source>
</evidence>
<name>A0A5R9FPS6_9ACTN</name>
<proteinExistence type="predicted"/>
<organism evidence="1 2">
    <name type="scientific">Streptomyces montanus</name>
    <dbReference type="NCBI Taxonomy" id="2580423"/>
    <lineage>
        <taxon>Bacteria</taxon>
        <taxon>Bacillati</taxon>
        <taxon>Actinomycetota</taxon>
        <taxon>Actinomycetes</taxon>
        <taxon>Kitasatosporales</taxon>
        <taxon>Streptomycetaceae</taxon>
        <taxon>Streptomyces</taxon>
    </lineage>
</organism>
<sequence>MSSDGPTPRGEETGSDPAPSLTAWARHRLAVDHFLELAQGSGGDAAVAVLRAAQLSRRLLLLRALVEAVDRHDAPPGPLPTAQQAWDLLARAEREDRDAVQSVLLHPCVGSWLGQTLRDLRAGSGAAARRPVWGDSGQVHAVAAAAALKAGIRFRAPVPLQDTGVLLPSLGCAVLPGAPSGVAAEVFRDRRGAGVRCPSGTVPLPDDLGQDAPGWWALRRLRPARGDLRCAPLLDSLDPWRHYLRRSPVVRMSDSEAAAWQDMYEAAWHLVVEQSRVDPAGIAGSLLAVTPLPDRSPSELFSGSAPEAYGGVLMSKPHRPVDMAAALVHEAQHTKLSALLDLVTLLHGGLEEHHYAPWRADPRPLRGILHGVYAFLGVASFWQALRERTDISDAERAEADFEFALRRSQVEEGLRTLWAEGSFADLGERFLRGVERTLAALLKEPVPAAAALAADEARDDHRMVFRLSQLHPDTAAIRAWADAAAHRTQPPRRYPTVRPLAGPTAQEVRTRLVRIRFGDPERFALLRGDPQGGAGASASDYAWAAGDRDAALAGYRRRVAENPADPTLWAGLGLSLPEGPARDALLHRPEVVAAVYRELVRQVARQTPESVAAWIAGAAAEAGPGG</sequence>
<comment type="caution">
    <text evidence="1">The sequence shown here is derived from an EMBL/GenBank/DDBJ whole genome shotgun (WGS) entry which is preliminary data.</text>
</comment>
<dbReference type="RefSeq" id="WP_138049307.1">
    <property type="nucleotide sequence ID" value="NZ_VBZC01000054.1"/>
</dbReference>
<keyword evidence="2" id="KW-1185">Reference proteome</keyword>
<gene>
    <name evidence="1" type="ORF">FE633_35610</name>
</gene>
<dbReference type="Proteomes" id="UP000305906">
    <property type="component" value="Unassembled WGS sequence"/>
</dbReference>
<accession>A0A5R9FPS6</accession>
<dbReference type="AlphaFoldDB" id="A0A5R9FPS6"/>
<evidence type="ECO:0000313" key="2">
    <source>
        <dbReference type="Proteomes" id="UP000305906"/>
    </source>
</evidence>
<dbReference type="NCBIfam" id="TIGR04267">
    <property type="entry name" value="mod_HExxH"/>
    <property type="match status" value="1"/>
</dbReference>
<dbReference type="EMBL" id="VBZC01000054">
    <property type="protein sequence ID" value="TLS41525.1"/>
    <property type="molecule type" value="Genomic_DNA"/>
</dbReference>
<reference evidence="1 2" key="1">
    <citation type="submission" date="2019-05" db="EMBL/GenBank/DDBJ databases">
        <title>Streptomyces sp. NEAU-C151, a novel actinomycete isolated from soil.</title>
        <authorList>
            <person name="Han L."/>
            <person name="Jiang H."/>
        </authorList>
    </citation>
    <scope>NUCLEOTIDE SEQUENCE [LARGE SCALE GENOMIC DNA]</scope>
    <source>
        <strain evidence="1 2">NEAU-C151</strain>
    </source>
</reference>
<protein>
    <submittedName>
        <fullName evidence="1">HEXXH motif domain-containing protein</fullName>
    </submittedName>
</protein>